<reference evidence="1" key="1">
    <citation type="submission" date="2015-06" db="UniProtKB">
        <authorList>
            <consortium name="EnsemblPlants"/>
        </authorList>
    </citation>
    <scope>IDENTIFICATION</scope>
</reference>
<name>R7WBW3_AEGTA</name>
<dbReference type="CDD" id="cd22157">
    <property type="entry name" value="F-box_AtFBW1-like"/>
    <property type="match status" value="1"/>
</dbReference>
<organism evidence="1">
    <name type="scientific">Aegilops tauschii</name>
    <name type="common">Tausch's goatgrass</name>
    <name type="synonym">Aegilops squarrosa</name>
    <dbReference type="NCBI Taxonomy" id="37682"/>
    <lineage>
        <taxon>Eukaryota</taxon>
        <taxon>Viridiplantae</taxon>
        <taxon>Streptophyta</taxon>
        <taxon>Embryophyta</taxon>
        <taxon>Tracheophyta</taxon>
        <taxon>Spermatophyta</taxon>
        <taxon>Magnoliopsida</taxon>
        <taxon>Liliopsida</taxon>
        <taxon>Poales</taxon>
        <taxon>Poaceae</taxon>
        <taxon>BOP clade</taxon>
        <taxon>Pooideae</taxon>
        <taxon>Triticodae</taxon>
        <taxon>Triticeae</taxon>
        <taxon>Triticinae</taxon>
        <taxon>Aegilops</taxon>
    </lineage>
</organism>
<accession>R7WBW3</accession>
<dbReference type="PROSITE" id="PS50181">
    <property type="entry name" value="FBOX"/>
    <property type="match status" value="1"/>
</dbReference>
<dbReference type="AlphaFoldDB" id="R7WBW3"/>
<evidence type="ECO:0000313" key="1">
    <source>
        <dbReference type="EnsemblPlants" id="EMT19951"/>
    </source>
</evidence>
<dbReference type="PANTHER" id="PTHR31111:SF136">
    <property type="entry name" value="F-BOX ASSOCIATED DOMAIN-CONTAINING PROTEIN"/>
    <property type="match status" value="1"/>
</dbReference>
<dbReference type="Pfam" id="PF00646">
    <property type="entry name" value="F-box"/>
    <property type="match status" value="1"/>
</dbReference>
<dbReference type="SUPFAM" id="SSF81383">
    <property type="entry name" value="F-box domain"/>
    <property type="match status" value="1"/>
</dbReference>
<proteinExistence type="predicted"/>
<sequence>MSDAAAASLPNDVIFDILSRTPVRSVCRFRCVSRGWRALITSDPAFHAAHRSRHTDPFLVDTGNFRRGSQPCIRIRDMDGNVVRVIEGVGGLGMRSTTSLDDLVCVHSDSDQDGVHVVDPATGEVLATSPAREVLTDDDGTVTRLYYPCFAIGRAGAAPSDAYKMVRLSRAGATCDVLTIGDLTARWRKARAHPFPNYAPDTFAPPVAINGISCTS</sequence>
<dbReference type="Gene3D" id="1.20.1280.50">
    <property type="match status" value="1"/>
</dbReference>
<dbReference type="PANTHER" id="PTHR31111">
    <property type="entry name" value="BNAA05G37150D PROTEIN-RELATED"/>
    <property type="match status" value="1"/>
</dbReference>
<protein>
    <submittedName>
        <fullName evidence="1">Uncharacterized protein</fullName>
    </submittedName>
</protein>
<dbReference type="InterPro" id="IPR036047">
    <property type="entry name" value="F-box-like_dom_sf"/>
</dbReference>
<dbReference type="SMART" id="SM00256">
    <property type="entry name" value="FBOX"/>
    <property type="match status" value="1"/>
</dbReference>
<dbReference type="EnsemblPlants" id="EMT19951">
    <property type="protein sequence ID" value="EMT19951"/>
    <property type="gene ID" value="F775_01282"/>
</dbReference>
<dbReference type="InterPro" id="IPR001810">
    <property type="entry name" value="F-box_dom"/>
</dbReference>